<evidence type="ECO:0000259" key="2">
    <source>
        <dbReference type="Pfam" id="PF03061"/>
    </source>
</evidence>
<dbReference type="Proteomes" id="UP001265700">
    <property type="component" value="Unassembled WGS sequence"/>
</dbReference>
<evidence type="ECO:0000313" key="4">
    <source>
        <dbReference type="Proteomes" id="UP001265700"/>
    </source>
</evidence>
<dbReference type="Pfam" id="PF03061">
    <property type="entry name" value="4HBT"/>
    <property type="match status" value="1"/>
</dbReference>
<name>A0ABU1WLI9_9BURK</name>
<feature type="domain" description="Thioesterase" evidence="2">
    <location>
        <begin position="36"/>
        <end position="106"/>
    </location>
</feature>
<dbReference type="Gene3D" id="3.10.129.10">
    <property type="entry name" value="Hotdog Thioesterase"/>
    <property type="match status" value="1"/>
</dbReference>
<reference evidence="3 4" key="1">
    <citation type="submission" date="2023-07" db="EMBL/GenBank/DDBJ databases">
        <title>Sorghum-associated microbial communities from plants grown in Nebraska, USA.</title>
        <authorList>
            <person name="Schachtman D."/>
        </authorList>
    </citation>
    <scope>NUCLEOTIDE SEQUENCE [LARGE SCALE GENOMIC DNA]</scope>
    <source>
        <strain evidence="3 4">4249</strain>
    </source>
</reference>
<protein>
    <submittedName>
        <fullName evidence="3">Acyl-CoA thioesterase</fullName>
        <ecNumber evidence="3">3.1.2.-</ecNumber>
    </submittedName>
</protein>
<evidence type="ECO:0000256" key="1">
    <source>
        <dbReference type="ARBA" id="ARBA00022801"/>
    </source>
</evidence>
<dbReference type="RefSeq" id="WP_310314713.1">
    <property type="nucleotide sequence ID" value="NZ_JAVDWU010000003.1"/>
</dbReference>
<dbReference type="EMBL" id="JAVDWU010000003">
    <property type="protein sequence ID" value="MDR7149902.1"/>
    <property type="molecule type" value="Genomic_DNA"/>
</dbReference>
<dbReference type="EC" id="3.1.2.-" evidence="3"/>
<evidence type="ECO:0000313" key="3">
    <source>
        <dbReference type="EMBL" id="MDR7149902.1"/>
    </source>
</evidence>
<dbReference type="PANTHER" id="PTHR42856">
    <property type="entry name" value="ACYL-COENZYME A THIOESTERASE PAAI"/>
    <property type="match status" value="1"/>
</dbReference>
<keyword evidence="1 3" id="KW-0378">Hydrolase</keyword>
<dbReference type="PANTHER" id="PTHR42856:SF1">
    <property type="entry name" value="ACYL-COENZYME A THIOESTERASE PAAI"/>
    <property type="match status" value="1"/>
</dbReference>
<gene>
    <name evidence="3" type="ORF">J2W49_001857</name>
</gene>
<comment type="caution">
    <text evidence="3">The sequence shown here is derived from an EMBL/GenBank/DDBJ whole genome shotgun (WGS) entry which is preliminary data.</text>
</comment>
<dbReference type="NCBIfam" id="TIGR00369">
    <property type="entry name" value="unchar_dom_1"/>
    <property type="match status" value="1"/>
</dbReference>
<dbReference type="GO" id="GO:0016787">
    <property type="term" value="F:hydrolase activity"/>
    <property type="evidence" value="ECO:0007669"/>
    <property type="project" value="UniProtKB-KW"/>
</dbReference>
<dbReference type="CDD" id="cd03443">
    <property type="entry name" value="PaaI_thioesterase"/>
    <property type="match status" value="1"/>
</dbReference>
<accession>A0ABU1WLI9</accession>
<dbReference type="InterPro" id="IPR006683">
    <property type="entry name" value="Thioestr_dom"/>
</dbReference>
<proteinExistence type="predicted"/>
<dbReference type="InterPro" id="IPR052723">
    <property type="entry name" value="Acyl-CoA_thioesterase_PaaI"/>
</dbReference>
<organism evidence="3 4">
    <name type="scientific">Hydrogenophaga palleronii</name>
    <dbReference type="NCBI Taxonomy" id="65655"/>
    <lineage>
        <taxon>Bacteria</taxon>
        <taxon>Pseudomonadati</taxon>
        <taxon>Pseudomonadota</taxon>
        <taxon>Betaproteobacteria</taxon>
        <taxon>Burkholderiales</taxon>
        <taxon>Comamonadaceae</taxon>
        <taxon>Hydrogenophaga</taxon>
    </lineage>
</organism>
<dbReference type="SUPFAM" id="SSF54637">
    <property type="entry name" value="Thioesterase/thiol ester dehydrase-isomerase"/>
    <property type="match status" value="1"/>
</dbReference>
<sequence>MRLPFVNHIGLVIEEAAAGRSRCTLEVREIHMNSSGIVHGAVLFALVDTGMGAALFSTLDDEHACATIEAKINYFKPVQRGAITCTSELIHRSKNVASLEAALVVDGELVARGFATFSVFKRRAKEAA</sequence>
<dbReference type="InterPro" id="IPR003736">
    <property type="entry name" value="PAAI_dom"/>
</dbReference>
<dbReference type="InterPro" id="IPR029069">
    <property type="entry name" value="HotDog_dom_sf"/>
</dbReference>
<keyword evidence="4" id="KW-1185">Reference proteome</keyword>